<dbReference type="InterPro" id="IPR055290">
    <property type="entry name" value="At3g26010-like"/>
</dbReference>
<dbReference type="RefSeq" id="XP_039137410.1">
    <property type="nucleotide sequence ID" value="XM_039281476.1"/>
</dbReference>
<evidence type="ECO:0000313" key="3">
    <source>
        <dbReference type="RefSeq" id="XP_039137410.1"/>
    </source>
</evidence>
<reference evidence="3" key="1">
    <citation type="submission" date="2025-08" db="UniProtKB">
        <authorList>
            <consortium name="RefSeq"/>
        </authorList>
    </citation>
    <scope>IDENTIFICATION</scope>
</reference>
<dbReference type="InterPro" id="IPR056592">
    <property type="entry name" value="Beta-prop_At3g26010-like"/>
</dbReference>
<gene>
    <name evidence="3" type="primary">LOC120274940</name>
</gene>
<evidence type="ECO:0000313" key="2">
    <source>
        <dbReference type="Proteomes" id="UP001515500"/>
    </source>
</evidence>
<sequence>MAGFYTLFMDPTDDPQAYISVSDSINASIDTALRFVGKDLDTRGSCNGLILARRYEYHATNYYVCNPVAKSWTCVQNINLDGNSSLFLAFDPHVSFHFTLLRLELNDRNYCLKFAKYSSRTLTWTYHRVSTEPADYYFRRNGGKVYLNGVFHMVSSQNYILGIDLESLVCRRIKMSGMMIGSDVLGKSQGRLHCAMAMEQVGGIKEISVWMLEDYEKGEWVLKHRVVMEFFYSIMEVHPDKDVIFLRKQTIYGKKLKSYNMKNGELKEVCDLKDWGWGFCSLCVFSPYNGKDYLENKRDA</sequence>
<keyword evidence="2" id="KW-1185">Reference proteome</keyword>
<dbReference type="GeneID" id="120274940"/>
<proteinExistence type="predicted"/>
<protein>
    <submittedName>
        <fullName evidence="3">Uncharacterized protein LOC120274940</fullName>
    </submittedName>
</protein>
<dbReference type="Proteomes" id="UP001515500">
    <property type="component" value="Chromosome 13"/>
</dbReference>
<name>A0AB40CC51_DIOCR</name>
<organism evidence="2 3">
    <name type="scientific">Dioscorea cayennensis subsp. rotundata</name>
    <name type="common">White Guinea yam</name>
    <name type="synonym">Dioscorea rotundata</name>
    <dbReference type="NCBI Taxonomy" id="55577"/>
    <lineage>
        <taxon>Eukaryota</taxon>
        <taxon>Viridiplantae</taxon>
        <taxon>Streptophyta</taxon>
        <taxon>Embryophyta</taxon>
        <taxon>Tracheophyta</taxon>
        <taxon>Spermatophyta</taxon>
        <taxon>Magnoliopsida</taxon>
        <taxon>Liliopsida</taxon>
        <taxon>Dioscoreales</taxon>
        <taxon>Dioscoreaceae</taxon>
        <taxon>Dioscorea</taxon>
    </lineage>
</organism>
<dbReference type="PANTHER" id="PTHR35546:SF130">
    <property type="entry name" value="EXPRESSED PROTEIN"/>
    <property type="match status" value="1"/>
</dbReference>
<evidence type="ECO:0000259" key="1">
    <source>
        <dbReference type="Pfam" id="PF24750"/>
    </source>
</evidence>
<accession>A0AB40CC51</accession>
<feature type="domain" description="F-box protein At3g26010-like beta-propeller" evidence="1">
    <location>
        <begin position="42"/>
        <end position="271"/>
    </location>
</feature>
<dbReference type="PANTHER" id="PTHR35546">
    <property type="entry name" value="F-BOX PROTEIN INTERACTION DOMAIN PROTEIN-RELATED"/>
    <property type="match status" value="1"/>
</dbReference>
<dbReference type="AlphaFoldDB" id="A0AB40CC51"/>
<dbReference type="Pfam" id="PF24750">
    <property type="entry name" value="b-prop_At3g26010-like"/>
    <property type="match status" value="1"/>
</dbReference>